<feature type="transmembrane region" description="Helical" evidence="7">
    <location>
        <begin position="212"/>
        <end position="230"/>
    </location>
</feature>
<evidence type="ECO:0000313" key="8">
    <source>
        <dbReference type="EMBL" id="KLL12977.1"/>
    </source>
</evidence>
<dbReference type="PANTHER" id="PTHR30213">
    <property type="entry name" value="INNER MEMBRANE PROTEIN YHJD"/>
    <property type="match status" value="1"/>
</dbReference>
<protein>
    <submittedName>
        <fullName evidence="8">Ribonuclease BN</fullName>
    </submittedName>
</protein>
<dbReference type="InterPro" id="IPR017039">
    <property type="entry name" value="Virul_fac_BrkB"/>
</dbReference>
<evidence type="ECO:0000256" key="6">
    <source>
        <dbReference type="SAM" id="MobiDB-lite"/>
    </source>
</evidence>
<evidence type="ECO:0000256" key="3">
    <source>
        <dbReference type="ARBA" id="ARBA00022692"/>
    </source>
</evidence>
<evidence type="ECO:0000256" key="4">
    <source>
        <dbReference type="ARBA" id="ARBA00022989"/>
    </source>
</evidence>
<dbReference type="Proteomes" id="UP000035425">
    <property type="component" value="Unassembled WGS sequence"/>
</dbReference>
<keyword evidence="4 7" id="KW-1133">Transmembrane helix</keyword>
<evidence type="ECO:0000313" key="9">
    <source>
        <dbReference type="Proteomes" id="UP000035425"/>
    </source>
</evidence>
<keyword evidence="2" id="KW-1003">Cell membrane</keyword>
<name>A0ABR5F8C6_9ACTN</name>
<feature type="transmembrane region" description="Helical" evidence="7">
    <location>
        <begin position="96"/>
        <end position="116"/>
    </location>
</feature>
<dbReference type="Pfam" id="PF03631">
    <property type="entry name" value="Virul_fac_BrkB"/>
    <property type="match status" value="1"/>
</dbReference>
<feature type="transmembrane region" description="Helical" evidence="7">
    <location>
        <begin position="20"/>
        <end position="48"/>
    </location>
</feature>
<dbReference type="EMBL" id="JWIO01000002">
    <property type="protein sequence ID" value="KLL12977.1"/>
    <property type="molecule type" value="Genomic_DNA"/>
</dbReference>
<keyword evidence="5 7" id="KW-0472">Membrane</keyword>
<feature type="transmembrane region" description="Helical" evidence="7">
    <location>
        <begin position="177"/>
        <end position="200"/>
    </location>
</feature>
<keyword evidence="9" id="KW-1185">Reference proteome</keyword>
<dbReference type="PIRSF" id="PIRSF035875">
    <property type="entry name" value="RNase_BN"/>
    <property type="match status" value="1"/>
</dbReference>
<sequence>MRVFTLARRTTARAWRDRVLGLAAEAGFWQLLSLPPLLLAILGTIGYVGDAVGADAVDSVRQSLLNAADDLLTPSVVDDVVRPTINEILTRGRPDVISIGFLLSLWTGSSAMATYVNTITIAYGQRQLRSAVRSRLLALRLYLAQVASGVILLPALVLGPDLISELLDANHHHLVNWLLTVLFWPVVAVLSLTMLTSLYHLSLPSRRPWRRALPGALLAMVVWNVGSYLLRLYLGTVIGNELIYGSVAAPVAALLFFYITALAVLLGAELNAAIDEHSGRTPPSADSGLPPHQRRPAAQ</sequence>
<proteinExistence type="predicted"/>
<gene>
    <name evidence="8" type="ORF">FrCorBMG51_02005</name>
</gene>
<feature type="transmembrane region" description="Helical" evidence="7">
    <location>
        <begin position="242"/>
        <end position="268"/>
    </location>
</feature>
<keyword evidence="3 7" id="KW-0812">Transmembrane</keyword>
<evidence type="ECO:0000256" key="2">
    <source>
        <dbReference type="ARBA" id="ARBA00022475"/>
    </source>
</evidence>
<organism evidence="8 9">
    <name type="scientific">Protofrankia coriariae</name>
    <dbReference type="NCBI Taxonomy" id="1562887"/>
    <lineage>
        <taxon>Bacteria</taxon>
        <taxon>Bacillati</taxon>
        <taxon>Actinomycetota</taxon>
        <taxon>Actinomycetes</taxon>
        <taxon>Frankiales</taxon>
        <taxon>Frankiaceae</taxon>
        <taxon>Protofrankia</taxon>
    </lineage>
</organism>
<evidence type="ECO:0000256" key="1">
    <source>
        <dbReference type="ARBA" id="ARBA00004651"/>
    </source>
</evidence>
<feature type="transmembrane region" description="Helical" evidence="7">
    <location>
        <begin position="137"/>
        <end position="157"/>
    </location>
</feature>
<accession>A0ABR5F8C6</accession>
<feature type="region of interest" description="Disordered" evidence="6">
    <location>
        <begin position="277"/>
        <end position="299"/>
    </location>
</feature>
<evidence type="ECO:0000256" key="7">
    <source>
        <dbReference type="SAM" id="Phobius"/>
    </source>
</evidence>
<comment type="subcellular location">
    <subcellularLocation>
        <location evidence="1">Cell membrane</location>
        <topology evidence="1">Multi-pass membrane protein</topology>
    </subcellularLocation>
</comment>
<dbReference type="PANTHER" id="PTHR30213:SF0">
    <property type="entry name" value="UPF0761 MEMBRANE PROTEIN YIHY"/>
    <property type="match status" value="1"/>
</dbReference>
<evidence type="ECO:0000256" key="5">
    <source>
        <dbReference type="ARBA" id="ARBA00023136"/>
    </source>
</evidence>
<comment type="caution">
    <text evidence="8">The sequence shown here is derived from an EMBL/GenBank/DDBJ whole genome shotgun (WGS) entry which is preliminary data.</text>
</comment>
<reference evidence="8 9" key="1">
    <citation type="submission" date="2014-12" db="EMBL/GenBank/DDBJ databases">
        <title>Frankia sp. BMG5.1 draft genome.</title>
        <authorList>
            <person name="Gtari M."/>
            <person name="Ghodhbane-Gtari F."/>
            <person name="Nouioui I."/>
            <person name="Ktari A."/>
            <person name="Hezbri K."/>
            <person name="Mimouni W."/>
            <person name="Sbissi I."/>
            <person name="Ayari A."/>
            <person name="Yamanaka T."/>
            <person name="Normand P."/>
            <person name="Tisa L.S."/>
            <person name="Boudabous A."/>
        </authorList>
    </citation>
    <scope>NUCLEOTIDE SEQUENCE [LARGE SCALE GENOMIC DNA]</scope>
    <source>
        <strain evidence="8 9">BMG5.1</strain>
    </source>
</reference>